<keyword evidence="4 5" id="KW-0472">Membrane</keyword>
<dbReference type="PANTHER" id="PTHR22911:SF6">
    <property type="entry name" value="SOLUTE CARRIER FAMILY 35 MEMBER G1"/>
    <property type="match status" value="1"/>
</dbReference>
<proteinExistence type="predicted"/>
<evidence type="ECO:0000256" key="1">
    <source>
        <dbReference type="ARBA" id="ARBA00004141"/>
    </source>
</evidence>
<feature type="transmembrane region" description="Helical" evidence="5">
    <location>
        <begin position="152"/>
        <end position="172"/>
    </location>
</feature>
<dbReference type="KEGG" id="cpis:HS961_17705"/>
<evidence type="ECO:0000256" key="3">
    <source>
        <dbReference type="ARBA" id="ARBA00022989"/>
    </source>
</evidence>
<dbReference type="GO" id="GO:0016020">
    <property type="term" value="C:membrane"/>
    <property type="evidence" value="ECO:0007669"/>
    <property type="project" value="UniProtKB-SubCell"/>
</dbReference>
<dbReference type="EMBL" id="CP058554">
    <property type="protein sequence ID" value="QMV74520.1"/>
    <property type="molecule type" value="Genomic_DNA"/>
</dbReference>
<keyword evidence="2 5" id="KW-0812">Transmembrane</keyword>
<feature type="transmembrane region" description="Helical" evidence="5">
    <location>
        <begin position="242"/>
        <end position="265"/>
    </location>
</feature>
<organism evidence="6 7">
    <name type="scientific">Comamonas piscis</name>
    <dbReference type="NCBI Taxonomy" id="1562974"/>
    <lineage>
        <taxon>Bacteria</taxon>
        <taxon>Pseudomonadati</taxon>
        <taxon>Pseudomonadota</taxon>
        <taxon>Betaproteobacteria</taxon>
        <taxon>Burkholderiales</taxon>
        <taxon>Comamonadaceae</taxon>
        <taxon>Comamonas</taxon>
    </lineage>
</organism>
<feature type="transmembrane region" description="Helical" evidence="5">
    <location>
        <begin position="184"/>
        <end position="204"/>
    </location>
</feature>
<dbReference type="SUPFAM" id="SSF103481">
    <property type="entry name" value="Multidrug resistance efflux transporter EmrE"/>
    <property type="match status" value="1"/>
</dbReference>
<keyword evidence="3 5" id="KW-1133">Transmembrane helix</keyword>
<feature type="transmembrane region" description="Helical" evidence="5">
    <location>
        <begin position="210"/>
        <end position="230"/>
    </location>
</feature>
<feature type="transmembrane region" description="Helical" evidence="5">
    <location>
        <begin position="271"/>
        <end position="290"/>
    </location>
</feature>
<dbReference type="PANTHER" id="PTHR22911">
    <property type="entry name" value="ACYL-MALONYL CONDENSING ENZYME-RELATED"/>
    <property type="match status" value="1"/>
</dbReference>
<evidence type="ECO:0000256" key="2">
    <source>
        <dbReference type="ARBA" id="ARBA00022692"/>
    </source>
</evidence>
<feature type="transmembrane region" description="Helical" evidence="5">
    <location>
        <begin position="33"/>
        <end position="48"/>
    </location>
</feature>
<dbReference type="InterPro" id="IPR037185">
    <property type="entry name" value="EmrE-like"/>
</dbReference>
<evidence type="ECO:0000256" key="5">
    <source>
        <dbReference type="SAM" id="Phobius"/>
    </source>
</evidence>
<dbReference type="AlphaFoldDB" id="A0A7G5EKJ5"/>
<dbReference type="RefSeq" id="WP_182324249.1">
    <property type="nucleotide sequence ID" value="NZ_CP058554.1"/>
</dbReference>
<reference evidence="6 7" key="1">
    <citation type="journal article" date="2020" name="G3 (Bethesda)">
        <title>CeMbio - The Caenorhabditis elegans Microbiome Resource.</title>
        <authorList>
            <person name="Dirksen P."/>
            <person name="Assie A."/>
            <person name="Zimmermann J."/>
            <person name="Zhang F."/>
            <person name="Tietje A.M."/>
            <person name="Marsh S.A."/>
            <person name="Felix M.A."/>
            <person name="Shapira M."/>
            <person name="Kaleta C."/>
            <person name="Schulenburg H."/>
            <person name="Samuel B."/>
        </authorList>
    </citation>
    <scope>NUCLEOTIDE SEQUENCE [LARGE SCALE GENOMIC DNA]</scope>
    <source>
        <strain evidence="6 7">BIGb0172</strain>
    </source>
</reference>
<keyword evidence="7" id="KW-1185">Reference proteome</keyword>
<protein>
    <submittedName>
        <fullName evidence="6">DMT family transporter</fullName>
    </submittedName>
</protein>
<accession>A0A7G5EKJ5</accession>
<evidence type="ECO:0000256" key="4">
    <source>
        <dbReference type="ARBA" id="ARBA00023136"/>
    </source>
</evidence>
<name>A0A7G5EKJ5_9BURK</name>
<evidence type="ECO:0000313" key="6">
    <source>
        <dbReference type="EMBL" id="QMV74520.1"/>
    </source>
</evidence>
<feature type="transmembrane region" description="Helical" evidence="5">
    <location>
        <begin position="124"/>
        <end position="146"/>
    </location>
</feature>
<feature type="transmembrane region" description="Helical" evidence="5">
    <location>
        <begin position="64"/>
        <end position="82"/>
    </location>
</feature>
<sequence length="293" mass="31682">MQALWMVAAAFMFALMGVCIKFASVYFNAAEIVFYRGIISMALIWWLTRRQHISLTTRYPKMHAWRSCIGVTSMGMWFYAIGKLPLATAMTLNYMSSLWVAAFVVGSALLTWRPKGEGDQPALNIPLVLTVISGFCGVILMLRPNIDADQMFAGMVGLMSGLISAFAYMQVVALSRMGEPEQRVVFYFAVGSAIAGGLATLFVGTSSFPGWPALWLIPVGILAAGAQLAMTRAYGSATTRRATLVVANLQYSGIVFAGLFSVVVFGDQIPAIGWMGMALIVASGIVATVLRKR</sequence>
<dbReference type="Proteomes" id="UP000515240">
    <property type="component" value="Chromosome"/>
</dbReference>
<feature type="transmembrane region" description="Helical" evidence="5">
    <location>
        <begin position="94"/>
        <end position="112"/>
    </location>
</feature>
<gene>
    <name evidence="6" type="ORF">HS961_17705</name>
</gene>
<comment type="subcellular location">
    <subcellularLocation>
        <location evidence="1">Membrane</location>
        <topology evidence="1">Multi-pass membrane protein</topology>
    </subcellularLocation>
</comment>
<evidence type="ECO:0000313" key="7">
    <source>
        <dbReference type="Proteomes" id="UP000515240"/>
    </source>
</evidence>